<feature type="region of interest" description="Disordered" evidence="1">
    <location>
        <begin position="1"/>
        <end position="32"/>
    </location>
</feature>
<feature type="region of interest" description="Disordered" evidence="1">
    <location>
        <begin position="355"/>
        <end position="600"/>
    </location>
</feature>
<feature type="compositionally biased region" description="Polar residues" evidence="1">
    <location>
        <begin position="229"/>
        <end position="240"/>
    </location>
</feature>
<feature type="compositionally biased region" description="Basic and acidic residues" evidence="1">
    <location>
        <begin position="555"/>
        <end position="566"/>
    </location>
</feature>
<name>A0A4Y7SGI9_COPMI</name>
<keyword evidence="3" id="KW-1185">Reference proteome</keyword>
<dbReference type="Proteomes" id="UP000298030">
    <property type="component" value="Unassembled WGS sequence"/>
</dbReference>
<evidence type="ECO:0000313" key="2">
    <source>
        <dbReference type="EMBL" id="TEB21017.1"/>
    </source>
</evidence>
<feature type="compositionally biased region" description="Polar residues" evidence="1">
    <location>
        <begin position="472"/>
        <end position="481"/>
    </location>
</feature>
<feature type="compositionally biased region" description="Low complexity" evidence="1">
    <location>
        <begin position="448"/>
        <end position="461"/>
    </location>
</feature>
<feature type="compositionally biased region" description="Basic residues" evidence="1">
    <location>
        <begin position="375"/>
        <end position="393"/>
    </location>
</feature>
<feature type="region of interest" description="Disordered" evidence="1">
    <location>
        <begin position="161"/>
        <end position="330"/>
    </location>
</feature>
<feature type="compositionally biased region" description="Pro residues" evidence="1">
    <location>
        <begin position="2007"/>
        <end position="2024"/>
    </location>
</feature>
<feature type="compositionally biased region" description="Polar residues" evidence="1">
    <location>
        <begin position="499"/>
        <end position="513"/>
    </location>
</feature>
<feature type="region of interest" description="Disordered" evidence="1">
    <location>
        <begin position="625"/>
        <end position="659"/>
    </location>
</feature>
<evidence type="ECO:0000313" key="3">
    <source>
        <dbReference type="Proteomes" id="UP000298030"/>
    </source>
</evidence>
<comment type="caution">
    <text evidence="2">The sequence shown here is derived from an EMBL/GenBank/DDBJ whole genome shotgun (WGS) entry which is preliminary data.</text>
</comment>
<protein>
    <submittedName>
        <fullName evidence="2">Uncharacterized protein</fullName>
    </submittedName>
</protein>
<organism evidence="2 3">
    <name type="scientific">Coprinellus micaceus</name>
    <name type="common">Glistening ink-cap mushroom</name>
    <name type="synonym">Coprinus micaceus</name>
    <dbReference type="NCBI Taxonomy" id="71717"/>
    <lineage>
        <taxon>Eukaryota</taxon>
        <taxon>Fungi</taxon>
        <taxon>Dikarya</taxon>
        <taxon>Basidiomycota</taxon>
        <taxon>Agaricomycotina</taxon>
        <taxon>Agaricomycetes</taxon>
        <taxon>Agaricomycetidae</taxon>
        <taxon>Agaricales</taxon>
        <taxon>Agaricineae</taxon>
        <taxon>Psathyrellaceae</taxon>
        <taxon>Coprinellus</taxon>
    </lineage>
</organism>
<evidence type="ECO:0000256" key="1">
    <source>
        <dbReference type="SAM" id="MobiDB-lite"/>
    </source>
</evidence>
<reference evidence="2 3" key="1">
    <citation type="journal article" date="2019" name="Nat. Ecol. Evol.">
        <title>Megaphylogeny resolves global patterns of mushroom evolution.</title>
        <authorList>
            <person name="Varga T."/>
            <person name="Krizsan K."/>
            <person name="Foldi C."/>
            <person name="Dima B."/>
            <person name="Sanchez-Garcia M."/>
            <person name="Sanchez-Ramirez S."/>
            <person name="Szollosi G.J."/>
            <person name="Szarkandi J.G."/>
            <person name="Papp V."/>
            <person name="Albert L."/>
            <person name="Andreopoulos W."/>
            <person name="Angelini C."/>
            <person name="Antonin V."/>
            <person name="Barry K.W."/>
            <person name="Bougher N.L."/>
            <person name="Buchanan P."/>
            <person name="Buyck B."/>
            <person name="Bense V."/>
            <person name="Catcheside P."/>
            <person name="Chovatia M."/>
            <person name="Cooper J."/>
            <person name="Damon W."/>
            <person name="Desjardin D."/>
            <person name="Finy P."/>
            <person name="Geml J."/>
            <person name="Haridas S."/>
            <person name="Hughes K."/>
            <person name="Justo A."/>
            <person name="Karasinski D."/>
            <person name="Kautmanova I."/>
            <person name="Kiss B."/>
            <person name="Kocsube S."/>
            <person name="Kotiranta H."/>
            <person name="LaButti K.M."/>
            <person name="Lechner B.E."/>
            <person name="Liimatainen K."/>
            <person name="Lipzen A."/>
            <person name="Lukacs Z."/>
            <person name="Mihaltcheva S."/>
            <person name="Morgado L.N."/>
            <person name="Niskanen T."/>
            <person name="Noordeloos M.E."/>
            <person name="Ohm R.A."/>
            <person name="Ortiz-Santana B."/>
            <person name="Ovrebo C."/>
            <person name="Racz N."/>
            <person name="Riley R."/>
            <person name="Savchenko A."/>
            <person name="Shiryaev A."/>
            <person name="Soop K."/>
            <person name="Spirin V."/>
            <person name="Szebenyi C."/>
            <person name="Tomsovsky M."/>
            <person name="Tulloss R.E."/>
            <person name="Uehling J."/>
            <person name="Grigoriev I.V."/>
            <person name="Vagvolgyi C."/>
            <person name="Papp T."/>
            <person name="Martin F.M."/>
            <person name="Miettinen O."/>
            <person name="Hibbett D.S."/>
            <person name="Nagy L.G."/>
        </authorList>
    </citation>
    <scope>NUCLEOTIDE SEQUENCE [LARGE SCALE GENOMIC DNA]</scope>
    <source>
        <strain evidence="2 3">FP101781</strain>
    </source>
</reference>
<accession>A0A4Y7SGI9</accession>
<feature type="compositionally biased region" description="Polar residues" evidence="1">
    <location>
        <begin position="274"/>
        <end position="292"/>
    </location>
</feature>
<proteinExistence type="predicted"/>
<feature type="compositionally biased region" description="Polar residues" evidence="1">
    <location>
        <begin position="521"/>
        <end position="540"/>
    </location>
</feature>
<feature type="compositionally biased region" description="Polar residues" evidence="1">
    <location>
        <begin position="192"/>
        <end position="216"/>
    </location>
</feature>
<feature type="compositionally biased region" description="Low complexity" evidence="1">
    <location>
        <begin position="625"/>
        <end position="638"/>
    </location>
</feature>
<feature type="compositionally biased region" description="Polar residues" evidence="1">
    <location>
        <begin position="419"/>
        <end position="428"/>
    </location>
</feature>
<feature type="compositionally biased region" description="Polar residues" evidence="1">
    <location>
        <begin position="355"/>
        <end position="372"/>
    </location>
</feature>
<feature type="compositionally biased region" description="Basic residues" evidence="1">
    <location>
        <begin position="639"/>
        <end position="650"/>
    </location>
</feature>
<feature type="region of interest" description="Disordered" evidence="1">
    <location>
        <begin position="1861"/>
        <end position="1881"/>
    </location>
</feature>
<dbReference type="EMBL" id="QPFP01000126">
    <property type="protein sequence ID" value="TEB21017.1"/>
    <property type="molecule type" value="Genomic_DNA"/>
</dbReference>
<dbReference type="OrthoDB" id="3053855at2759"/>
<feature type="compositionally biased region" description="Low complexity" evidence="1">
    <location>
        <begin position="161"/>
        <end position="174"/>
    </location>
</feature>
<feature type="region of interest" description="Disordered" evidence="1">
    <location>
        <begin position="1955"/>
        <end position="2054"/>
    </location>
</feature>
<sequence length="2054" mass="225041">MSMSVGERNGMQAHLFGKPRSRKDDINGRTGKEHCVRRANGWEDWSVGGERRSGTASAELFGIRRNELQFNQFQDSHASSIDFSPPPPVSIQNNLQDIAPQELSPGGMEFDIDFGGIDMRIFDQMPGLQFPTLQDAINHAGGVAAMDEAFYRDLAQTADNPLALSPLPPSAQSSENEENGLSLGESEDGTQESRVSIHPSSTASTIPSTGNVHQNASPPSIPSSVRSPNNATLKSIPTSQPDEDEELMDVLPSEQMVKGANVDDPVTPAERNEGSGSLQTPGSWFSETSRMLQTYYEPRPRSPRRNRPTMALPALSSDPESDGERAIESPLAAHAVRKKGWGRHSKAAGKVLCENSSEGVVQESSNDGQPSVSKARMHKVKGGIKKSPARHPTRPSGEVIPPPGQSRSNEAEKIDSNAPLLTSKNGAQTPKGDANAPASPESRDTPEALNAQANLNAASSSETGEGAKDQASKPSTATGPPQKQPDSRGLQPETDKECSQSPKGSEKGTGSNKNKTRLTVCITQSATAGLRTNSSNQNAATDELTLPIQDSDVSSGERGDKRRNDSDGEAPDVPSRKRAKVKTTKAKLKPKSKEAIEDEDDLSDVRSLCNWVRRYANARVTYKGAPVTATKPKPTTSKKGPKPKASRKGKKEQPAPRLGKDEIEALGNTAGPASHQSEVHFKGFSWVDVVLSFCGGDGVELEAFPGQRRPVQSHVNKFVQVGGEDGSGFQVHEPANAMILSLPDESYELSSLSMDAAQASPIVWKSGASEHRGVLCAGTHRRLAFKIYNQKRLDALNQFKNDLDAANAKNDTVTANRLREERSEFLQRNRVHFRWLCRIYSRNGIEADPEHVSIWMKLTSNNTINTLPENEQVALLQILLFMAKIEDGTAYLAAVNHARTLLQANHPHIQQLLRRGPSLIRFIVDLRSHDSFSELEIKPKELSEFNLYPWGLLEPVLRGCLLELTFLSTDLDLSNDICDSNIEELQSPETQTLIAKNLRNAIKTHSLVDSPICEEVFDLLVHVSEKGIHQARYGTITMMIKMGSYYAEVISEVTSQVNSLISSPDDMKTFGSYGVHVASILVRKITILLGGSYFGDARLRPSLPGPLPLLCPSMFSSIQRSWLKLAPTLSTIASVFVPGNRYIGGMLKNSHNKSSESNPPFLSYTSAISFALGYAADSNKSAWSTTAPIDFSPAYPCAGESPRASRTRKAFYEVIRFMFERKDLLRDFLSVLPAMAPPEHYGAKNKLALKDDTEQFLAVHAHGMLDEWAKDIKDTHKITYAEVRPRLHRKPTTRVKAYIAKHDKNGILKALARHLTSSPFNFLIPPSSVNNRKHLHTVYSRQVLLEALFYVSPTREFMQQMTKVDQIPWFFHELLARICAVKGFESFNWWITFPEPVKDEYVPVDSRILNSKAHNAEVEKRLKVVDDAFVKMWGILGGKECLGIPVEVEGKKGEVKTVHQMHPSISELFVAAHKKARKLAIDMADLEVLGLDGAPVVPSIPSLHEDYWNQEDLPLSVASEDALRSHYRAEEMRAQRVEMGLEPATSSQAEQEEVNGVRGSVARGVKDLPKGLAIAHGGLYRPRQSSSFLTAEVPESFKPCRRARHRSIAGAPFFIINHHDGRQAVRMGDVQLCVNGTRDRALKRPCFSIQSPPRIDSCPTTVESFRGPRYPHDAGLEVGLAGGRDVDLQGKYNGHAFSNIRVPAVLTSSTQTNTRRSRLFGHAQPGIEAPAFLHRMPALRQFPSRAGAIVPSLWALSTAADSTSSSQSGRVQRARCFQNRVPANVHLKHPNGRVPNSLVWAGTALRREDTRPGIEAPVFCHCTPALHPFPSNDGSDVGLAVESGTDPRVPEQMSVFLVRSGRDDSTPQGHDTRHRSAHYSPLNSPSNPLWLNNDRVVPCPWVTLTTRGYRLGSQLNGTWTPRIQRALFPNMCARYVDLKCPNEQKAISFARAGPTLHHEDPIPEPQAPMFCPGTPTPHPSLPNGGKKPSSPASTIAARPYRCATAPAHPPAPALAPFRPLPSPSPFTTSPPHTVASPTSLPSHPFLPISSISAS</sequence>
<feature type="compositionally biased region" description="Basic and acidic residues" evidence="1">
    <location>
        <begin position="22"/>
        <end position="32"/>
    </location>
</feature>
<feature type="compositionally biased region" description="Basic residues" evidence="1">
    <location>
        <begin position="576"/>
        <end position="590"/>
    </location>
</feature>
<gene>
    <name evidence="2" type="ORF">FA13DRAFT_1717321</name>
</gene>